<reference evidence="7" key="1">
    <citation type="submission" date="2021-12" db="EMBL/GenBank/DDBJ databases">
        <title>Prjna785345.</title>
        <authorList>
            <person name="Rujirawat T."/>
            <person name="Krajaejun T."/>
        </authorList>
    </citation>
    <scope>NUCLEOTIDE SEQUENCE</scope>
    <source>
        <strain evidence="7">Pi057C3</strain>
    </source>
</reference>
<dbReference type="SMART" id="SM00220">
    <property type="entry name" value="S_TKc"/>
    <property type="match status" value="1"/>
</dbReference>
<dbReference type="Gene3D" id="1.10.238.10">
    <property type="entry name" value="EF-hand"/>
    <property type="match status" value="1"/>
</dbReference>
<dbReference type="Pfam" id="PF00069">
    <property type="entry name" value="Pkinase"/>
    <property type="match status" value="1"/>
</dbReference>
<dbReference type="SUPFAM" id="SSF56112">
    <property type="entry name" value="Protein kinase-like (PK-like)"/>
    <property type="match status" value="1"/>
</dbReference>
<dbReference type="CDD" id="cd05117">
    <property type="entry name" value="STKc_CAMK"/>
    <property type="match status" value="1"/>
</dbReference>
<accession>A0AAD5QCP9</accession>
<evidence type="ECO:0000256" key="3">
    <source>
        <dbReference type="ARBA" id="ARBA00022840"/>
    </source>
</evidence>
<protein>
    <recommendedName>
        <fullName evidence="9">Calmodulin</fullName>
    </recommendedName>
</protein>
<dbReference type="GO" id="GO:0005524">
    <property type="term" value="F:ATP binding"/>
    <property type="evidence" value="ECO:0007669"/>
    <property type="project" value="UniProtKB-KW"/>
</dbReference>
<feature type="domain" description="Protein kinase" evidence="5">
    <location>
        <begin position="248"/>
        <end position="545"/>
    </location>
</feature>
<dbReference type="PROSITE" id="PS50222">
    <property type="entry name" value="EF_HAND_2"/>
    <property type="match status" value="1"/>
</dbReference>
<dbReference type="GO" id="GO:0004672">
    <property type="term" value="F:protein kinase activity"/>
    <property type="evidence" value="ECO:0007669"/>
    <property type="project" value="InterPro"/>
</dbReference>
<keyword evidence="2" id="KW-0106">Calcium</keyword>
<dbReference type="InterPro" id="IPR011992">
    <property type="entry name" value="EF-hand-dom_pair"/>
</dbReference>
<dbReference type="InterPro" id="IPR011993">
    <property type="entry name" value="PH-like_dom_sf"/>
</dbReference>
<dbReference type="PROSITE" id="PS50011">
    <property type="entry name" value="PROTEIN_KINASE_DOM"/>
    <property type="match status" value="1"/>
</dbReference>
<evidence type="ECO:0000259" key="5">
    <source>
        <dbReference type="PROSITE" id="PS50011"/>
    </source>
</evidence>
<dbReference type="InterPro" id="IPR011009">
    <property type="entry name" value="Kinase-like_dom_sf"/>
</dbReference>
<dbReference type="PROSITE" id="PS00018">
    <property type="entry name" value="EF_HAND_1"/>
    <property type="match status" value="1"/>
</dbReference>
<dbReference type="GO" id="GO:0005509">
    <property type="term" value="F:calcium ion binding"/>
    <property type="evidence" value="ECO:0007669"/>
    <property type="project" value="InterPro"/>
</dbReference>
<dbReference type="InterPro" id="IPR008271">
    <property type="entry name" value="Ser/Thr_kinase_AS"/>
</dbReference>
<dbReference type="Gene3D" id="1.10.510.10">
    <property type="entry name" value="Transferase(Phosphotransferase) domain 1"/>
    <property type="match status" value="1"/>
</dbReference>
<name>A0AAD5QCP9_PYTIN</name>
<comment type="similarity">
    <text evidence="4">Belongs to the protein kinase superfamily. Ser/Thr protein kinase family. CDPK subfamily.</text>
</comment>
<dbReference type="PANTHER" id="PTHR24347">
    <property type="entry name" value="SERINE/THREONINE-PROTEIN KINASE"/>
    <property type="match status" value="1"/>
</dbReference>
<evidence type="ECO:0008006" key="9">
    <source>
        <dbReference type="Google" id="ProtNLM"/>
    </source>
</evidence>
<dbReference type="InterPro" id="IPR018247">
    <property type="entry name" value="EF_Hand_1_Ca_BS"/>
</dbReference>
<dbReference type="SUPFAM" id="SSF50729">
    <property type="entry name" value="PH domain-like"/>
    <property type="match status" value="1"/>
</dbReference>
<dbReference type="Proteomes" id="UP001209570">
    <property type="component" value="Unassembled WGS sequence"/>
</dbReference>
<dbReference type="Gene3D" id="3.30.200.20">
    <property type="entry name" value="Phosphorylase Kinase, domain 1"/>
    <property type="match status" value="1"/>
</dbReference>
<evidence type="ECO:0000259" key="6">
    <source>
        <dbReference type="PROSITE" id="PS50222"/>
    </source>
</evidence>
<dbReference type="InterPro" id="IPR002048">
    <property type="entry name" value="EF_hand_dom"/>
</dbReference>
<keyword evidence="1" id="KW-0547">Nucleotide-binding</keyword>
<organism evidence="7 8">
    <name type="scientific">Pythium insidiosum</name>
    <name type="common">Pythiosis disease agent</name>
    <dbReference type="NCBI Taxonomy" id="114742"/>
    <lineage>
        <taxon>Eukaryota</taxon>
        <taxon>Sar</taxon>
        <taxon>Stramenopiles</taxon>
        <taxon>Oomycota</taxon>
        <taxon>Peronosporomycetes</taxon>
        <taxon>Pythiales</taxon>
        <taxon>Pythiaceae</taxon>
        <taxon>Pythium</taxon>
    </lineage>
</organism>
<feature type="domain" description="EF-hand" evidence="6">
    <location>
        <begin position="67"/>
        <end position="96"/>
    </location>
</feature>
<comment type="caution">
    <text evidence="7">The sequence shown here is derived from an EMBL/GenBank/DDBJ whole genome shotgun (WGS) entry which is preliminary data.</text>
</comment>
<evidence type="ECO:0000256" key="4">
    <source>
        <dbReference type="ARBA" id="ARBA00024334"/>
    </source>
</evidence>
<dbReference type="PROSITE" id="PS00108">
    <property type="entry name" value="PROTEIN_KINASE_ST"/>
    <property type="match status" value="1"/>
</dbReference>
<evidence type="ECO:0000313" key="7">
    <source>
        <dbReference type="EMBL" id="KAJ0404662.1"/>
    </source>
</evidence>
<evidence type="ECO:0000256" key="2">
    <source>
        <dbReference type="ARBA" id="ARBA00022837"/>
    </source>
</evidence>
<evidence type="ECO:0000313" key="8">
    <source>
        <dbReference type="Proteomes" id="UP001209570"/>
    </source>
</evidence>
<dbReference type="AlphaFoldDB" id="A0AAD5QCP9"/>
<dbReference type="SUPFAM" id="SSF47473">
    <property type="entry name" value="EF-hand"/>
    <property type="match status" value="1"/>
</dbReference>
<sequence length="580" mass="65277">MGNSPLTREFSTRRLSTEEREAMKKFCEDEMHLLRETFKGLADAKNGNTVDKETFLKCFPLPGLLGERLFEVIDKDSSGSIAYNEFVYGLAILFRGTQREKLKFIFDLYDLSAALTNDAEVGSTIRQRRNSIKTLHPTRSAGRLITHGPVNSKDLEKTRQLLVEAKQCCPVDTVCTKIQALVHDLEVAQQQLACVSSTPSSGTTSPTAKIRHSIPRASITGIDQRQFCADPDIVSGDLWKRGSRLRQMIKRHYVLQGNFLYYYANKDDAAPRGVTFMSDCYVESSPHNVVLEKNMKYYAIDIQPESNTHREPPRHAVKIIDKSKLVALERELLRTEIAILKLVRHPNIISLHDVYEDKQNIYIVTELVSGGDLFSRIDGRSKYTEAEARQVMFPLLESVAYLHRLGIVHRDIKPENILCGDQPGDLKIADFGLSKLVHPEEIMKMPCGTLNYVAPEVLSERGYGREADIWSIGVILYLLVRGVLPFQSKNKQEIIQKTVTAEINLDNDPLMSSLSPSCKSLLKGLLTKDPAKRLTAQDALKHEWFAVRSLARNDLVGNNITSSYPSGRQSVTVLSPQTIM</sequence>
<proteinExistence type="inferred from homology"/>
<dbReference type="FunFam" id="1.10.510.10:FF:000571">
    <property type="entry name" value="Maternal embryonic leucine zipper kinase"/>
    <property type="match status" value="1"/>
</dbReference>
<gene>
    <name evidence="7" type="ORF">P43SY_009875</name>
</gene>
<dbReference type="InterPro" id="IPR000719">
    <property type="entry name" value="Prot_kinase_dom"/>
</dbReference>
<dbReference type="Gene3D" id="2.30.29.30">
    <property type="entry name" value="Pleckstrin-homology domain (PH domain)/Phosphotyrosine-binding domain (PTB)"/>
    <property type="match status" value="1"/>
</dbReference>
<dbReference type="EMBL" id="JAKCXM010000059">
    <property type="protein sequence ID" value="KAJ0404662.1"/>
    <property type="molecule type" value="Genomic_DNA"/>
</dbReference>
<keyword evidence="3" id="KW-0067">ATP-binding</keyword>
<evidence type="ECO:0000256" key="1">
    <source>
        <dbReference type="ARBA" id="ARBA00022741"/>
    </source>
</evidence>
<keyword evidence="8" id="KW-1185">Reference proteome</keyword>